<feature type="domain" description="Tetrahydrofolate dehydrogenase/cyclohydrolase NAD(P)-binding" evidence="3">
    <location>
        <begin position="194"/>
        <end position="255"/>
    </location>
</feature>
<reference evidence="4 5" key="1">
    <citation type="submission" date="2013-07" db="EMBL/GenBank/DDBJ databases">
        <title>The Genome Sequence of Cryptococcus heveanensis BCC8398.</title>
        <authorList>
            <consortium name="The Broad Institute Genome Sequencing Platform"/>
            <person name="Cuomo C."/>
            <person name="Litvintseva A."/>
            <person name="Chen Y."/>
            <person name="Heitman J."/>
            <person name="Sun S."/>
            <person name="Springer D."/>
            <person name="Dromer F."/>
            <person name="Young S.K."/>
            <person name="Zeng Q."/>
            <person name="Gargeya S."/>
            <person name="Fitzgerald M."/>
            <person name="Abouelleil A."/>
            <person name="Alvarado L."/>
            <person name="Berlin A.M."/>
            <person name="Chapman S.B."/>
            <person name="Dewar J."/>
            <person name="Goldberg J."/>
            <person name="Griggs A."/>
            <person name="Gujja S."/>
            <person name="Hansen M."/>
            <person name="Howarth C."/>
            <person name="Imamovic A."/>
            <person name="Larimer J."/>
            <person name="McCowan C."/>
            <person name="Murphy C."/>
            <person name="Pearson M."/>
            <person name="Priest M."/>
            <person name="Roberts A."/>
            <person name="Saif S."/>
            <person name="Shea T."/>
            <person name="Sykes S."/>
            <person name="Wortman J."/>
            <person name="Nusbaum C."/>
            <person name="Birren B."/>
        </authorList>
    </citation>
    <scope>NUCLEOTIDE SEQUENCE [LARGE SCALE GENOMIC DNA]</scope>
    <source>
        <strain evidence="4 5">BCC8398</strain>
    </source>
</reference>
<dbReference type="GO" id="GO:0004488">
    <property type="term" value="F:methylenetetrahydrofolate dehydrogenase (NADP+) activity"/>
    <property type="evidence" value="ECO:0007669"/>
    <property type="project" value="InterPro"/>
</dbReference>
<dbReference type="Gene3D" id="3.40.50.10860">
    <property type="entry name" value="Leucine Dehydrogenase, chain A, domain 1"/>
    <property type="match status" value="1"/>
</dbReference>
<protein>
    <submittedName>
        <fullName evidence="4">Methylenetetrahydrofolate dehydrogenase (NAD+)</fullName>
    </submittedName>
</protein>
<dbReference type="EMBL" id="KV700135">
    <property type="protein sequence ID" value="OCF31413.1"/>
    <property type="molecule type" value="Genomic_DNA"/>
</dbReference>
<dbReference type="PANTHER" id="PTHR48099:SF3">
    <property type="entry name" value="METHYLENETETRAHYDROFOLATE DEHYDROGENASE [NAD(+)]"/>
    <property type="match status" value="1"/>
</dbReference>
<keyword evidence="5" id="KW-1185">Reference proteome</keyword>
<dbReference type="FunFam" id="3.40.50.720:FF:000401">
    <property type="entry name" value="Related to MTD1-methylenetetrahydrofolate dehydrogenase (NAD+)"/>
    <property type="match status" value="1"/>
</dbReference>
<dbReference type="Pfam" id="PF02882">
    <property type="entry name" value="THF_DHG_CYH_C"/>
    <property type="match status" value="1"/>
</dbReference>
<dbReference type="InterPro" id="IPR036291">
    <property type="entry name" value="NAD(P)-bd_dom_sf"/>
</dbReference>
<evidence type="ECO:0000313" key="4">
    <source>
        <dbReference type="EMBL" id="OCF31413.1"/>
    </source>
</evidence>
<sequence length="373" mass="40408">MSSSASASAPAQGQGILVTAGKVHTPFKTELLNEMSSPRFSGKPPHLVGILATKKEDARTYAEFTKKACETIGINFELRLVGEAREGMDGEGVGIDVEEAILEANDDSDVHGIMVYYPIYGGRQDQYLQSVVSPQKDVEGLNHQFLFNLYHNIRFISPLTLRPIPASTSSSSTPASKSTQTDQGPEGSVKSVLPCTPLAIVKVLEHLGVYNKMLEYGDRARGKVITVINRSEVVGRPLAALLANDGARVISVDIDSIVEFSKRPSNSSSQSQTSKFNPHHITTPLPDFTLAQALSISDVVISAVPVQSYKVPTRDLKDGCVCVNVAGEKNFEADVRERASIYVPSVGMMTIAMLQRNLLRLCGYQDKIKEAGL</sequence>
<organism evidence="4 5">
    <name type="scientific">Kwoniella heveanensis BCC8398</name>
    <dbReference type="NCBI Taxonomy" id="1296120"/>
    <lineage>
        <taxon>Eukaryota</taxon>
        <taxon>Fungi</taxon>
        <taxon>Dikarya</taxon>
        <taxon>Basidiomycota</taxon>
        <taxon>Agaricomycotina</taxon>
        <taxon>Tremellomycetes</taxon>
        <taxon>Tremellales</taxon>
        <taxon>Cryptococcaceae</taxon>
        <taxon>Kwoniella</taxon>
    </lineage>
</organism>
<proteinExistence type="predicted"/>
<evidence type="ECO:0000256" key="1">
    <source>
        <dbReference type="SAM" id="MobiDB-lite"/>
    </source>
</evidence>
<reference evidence="5" key="2">
    <citation type="submission" date="2013-12" db="EMBL/GenBank/DDBJ databases">
        <title>Evolution of pathogenesis and genome organization in the Tremellales.</title>
        <authorList>
            <person name="Cuomo C."/>
            <person name="Litvintseva A."/>
            <person name="Heitman J."/>
            <person name="Chen Y."/>
            <person name="Sun S."/>
            <person name="Springer D."/>
            <person name="Dromer F."/>
            <person name="Young S."/>
            <person name="Zeng Q."/>
            <person name="Chapman S."/>
            <person name="Gujja S."/>
            <person name="Saif S."/>
            <person name="Birren B."/>
        </authorList>
    </citation>
    <scope>NUCLEOTIDE SEQUENCE [LARGE SCALE GENOMIC DNA]</scope>
    <source>
        <strain evidence="5">BCC8398</strain>
    </source>
</reference>
<evidence type="ECO:0000259" key="3">
    <source>
        <dbReference type="Pfam" id="PF02882"/>
    </source>
</evidence>
<dbReference type="SUPFAM" id="SSF51735">
    <property type="entry name" value="NAD(P)-binding Rossmann-fold domains"/>
    <property type="match status" value="1"/>
</dbReference>
<evidence type="ECO:0000259" key="2">
    <source>
        <dbReference type="Pfam" id="PF00763"/>
    </source>
</evidence>
<dbReference type="InterPro" id="IPR020631">
    <property type="entry name" value="THF_DH/CycHdrlase_NAD-bd_dom"/>
</dbReference>
<name>A0A1B9GKC3_9TREE</name>
<dbReference type="PANTHER" id="PTHR48099">
    <property type="entry name" value="C-1-TETRAHYDROFOLATE SYNTHASE, CYTOPLASMIC-RELATED"/>
    <property type="match status" value="1"/>
</dbReference>
<dbReference type="Pfam" id="PF00763">
    <property type="entry name" value="THF_DHG_CYH"/>
    <property type="match status" value="1"/>
</dbReference>
<dbReference type="InterPro" id="IPR020630">
    <property type="entry name" value="THF_DH/CycHdrlase_cat_dom"/>
</dbReference>
<feature type="compositionally biased region" description="Low complexity" evidence="1">
    <location>
        <begin position="166"/>
        <end position="179"/>
    </location>
</feature>
<dbReference type="GO" id="GO:0009113">
    <property type="term" value="P:purine nucleobase biosynthetic process"/>
    <property type="evidence" value="ECO:0007669"/>
    <property type="project" value="TreeGrafter"/>
</dbReference>
<dbReference type="GO" id="GO:0004487">
    <property type="term" value="F:methylenetetrahydrofolate dehydrogenase (NAD+) activity"/>
    <property type="evidence" value="ECO:0007669"/>
    <property type="project" value="TreeGrafter"/>
</dbReference>
<dbReference type="OrthoDB" id="41403at2759"/>
<feature type="domain" description="Tetrahydrofolate dehydrogenase/cyclohydrolase catalytic" evidence="2">
    <location>
        <begin position="22"/>
        <end position="139"/>
    </location>
</feature>
<dbReference type="GO" id="GO:0005829">
    <property type="term" value="C:cytosol"/>
    <property type="evidence" value="ECO:0007669"/>
    <property type="project" value="TreeGrafter"/>
</dbReference>
<dbReference type="Gene3D" id="3.40.50.720">
    <property type="entry name" value="NAD(P)-binding Rossmann-like Domain"/>
    <property type="match status" value="1"/>
</dbReference>
<dbReference type="FunFam" id="3.40.50.10860:FF:000022">
    <property type="entry name" value="Methylenetetrahydrofolate dehydrogenase (NAD+), putative"/>
    <property type="match status" value="1"/>
</dbReference>
<dbReference type="STRING" id="1296120.A0A1B9GKC3"/>
<dbReference type="Proteomes" id="UP000092666">
    <property type="component" value="Unassembled WGS sequence"/>
</dbReference>
<dbReference type="AlphaFoldDB" id="A0A1B9GKC3"/>
<gene>
    <name evidence="4" type="ORF">I316_07018</name>
</gene>
<evidence type="ECO:0000313" key="5">
    <source>
        <dbReference type="Proteomes" id="UP000092666"/>
    </source>
</evidence>
<dbReference type="SUPFAM" id="SSF53223">
    <property type="entry name" value="Aminoacid dehydrogenase-like, N-terminal domain"/>
    <property type="match status" value="1"/>
</dbReference>
<dbReference type="InterPro" id="IPR046346">
    <property type="entry name" value="Aminoacid_DH-like_N_sf"/>
</dbReference>
<feature type="region of interest" description="Disordered" evidence="1">
    <location>
        <begin position="166"/>
        <end position="190"/>
    </location>
</feature>
<accession>A0A1B9GKC3</accession>